<accession>A0A4P6V0F0</accession>
<sequence>MSSLKRILAVAFAALISLITVQAGAQEPEFRYFTWLEDVLNKIENGEDVRGYKLCATEEWSPLYSAKPDVVKGFGVVFSQSAAEALLAVGTLCELAALEWTEGEQRKESEKALKGATMADEFQPIPSLNKE</sequence>
<feature type="chain" id="PRO_5020972795" evidence="2">
    <location>
        <begin position="26"/>
        <end position="131"/>
    </location>
</feature>
<dbReference type="EMBL" id="CP036532">
    <property type="protein sequence ID" value="QBK29790.1"/>
    <property type="molecule type" value="Genomic_DNA"/>
</dbReference>
<dbReference type="RefSeq" id="WP_131615504.1">
    <property type="nucleotide sequence ID" value="NZ_CP036532.1"/>
</dbReference>
<feature type="compositionally biased region" description="Basic and acidic residues" evidence="1">
    <location>
        <begin position="103"/>
        <end position="113"/>
    </location>
</feature>
<name>A0A4P6V0F0_9HYPH</name>
<dbReference type="AlphaFoldDB" id="A0A4P6V0F0"/>
<reference evidence="3 4" key="1">
    <citation type="journal article" date="2017" name="Int. J. Syst. Evol. Microbiol.">
        <title>Roseitalea porphyridii gen. nov., sp. nov., isolated from a red alga, and reclassification of Hoeflea suaedae Chung et al. 2013 as Pseudohoeflea suaedae gen. nov., comb. nov.</title>
        <authorList>
            <person name="Hyeon J.W."/>
            <person name="Jeong S.E."/>
            <person name="Baek K."/>
            <person name="Jeon C.O."/>
        </authorList>
    </citation>
    <scope>NUCLEOTIDE SEQUENCE [LARGE SCALE GENOMIC DNA]</scope>
    <source>
        <strain evidence="3 4">MA7-20</strain>
    </source>
</reference>
<evidence type="ECO:0000313" key="3">
    <source>
        <dbReference type="EMBL" id="QBK29790.1"/>
    </source>
</evidence>
<dbReference type="OrthoDB" id="9842260at2"/>
<gene>
    <name evidence="3" type="ORF">E0E05_03745</name>
</gene>
<dbReference type="GeneID" id="90766400"/>
<evidence type="ECO:0000256" key="1">
    <source>
        <dbReference type="SAM" id="MobiDB-lite"/>
    </source>
</evidence>
<evidence type="ECO:0000313" key="4">
    <source>
        <dbReference type="Proteomes" id="UP000293719"/>
    </source>
</evidence>
<protein>
    <submittedName>
        <fullName evidence="3">Uncharacterized protein</fullName>
    </submittedName>
</protein>
<keyword evidence="4" id="KW-1185">Reference proteome</keyword>
<organism evidence="3 4">
    <name type="scientific">Roseitalea porphyridii</name>
    <dbReference type="NCBI Taxonomy" id="1852022"/>
    <lineage>
        <taxon>Bacteria</taxon>
        <taxon>Pseudomonadati</taxon>
        <taxon>Pseudomonadota</taxon>
        <taxon>Alphaproteobacteria</taxon>
        <taxon>Hyphomicrobiales</taxon>
        <taxon>Ahrensiaceae</taxon>
        <taxon>Roseitalea</taxon>
    </lineage>
</organism>
<feature type="region of interest" description="Disordered" evidence="1">
    <location>
        <begin position="103"/>
        <end position="131"/>
    </location>
</feature>
<dbReference type="KEGG" id="rpod:E0E05_03745"/>
<dbReference type="Proteomes" id="UP000293719">
    <property type="component" value="Chromosome"/>
</dbReference>
<evidence type="ECO:0000256" key="2">
    <source>
        <dbReference type="SAM" id="SignalP"/>
    </source>
</evidence>
<keyword evidence="2" id="KW-0732">Signal</keyword>
<feature type="signal peptide" evidence="2">
    <location>
        <begin position="1"/>
        <end position="25"/>
    </location>
</feature>
<proteinExistence type="predicted"/>